<keyword evidence="2" id="KW-1185">Reference proteome</keyword>
<evidence type="ECO:0000313" key="1">
    <source>
        <dbReference type="EMBL" id="RAH39863.1"/>
    </source>
</evidence>
<organism evidence="1 2">
    <name type="scientific">Aspergillus brunneoviolaceus CBS 621.78</name>
    <dbReference type="NCBI Taxonomy" id="1450534"/>
    <lineage>
        <taxon>Eukaryota</taxon>
        <taxon>Fungi</taxon>
        <taxon>Dikarya</taxon>
        <taxon>Ascomycota</taxon>
        <taxon>Pezizomycotina</taxon>
        <taxon>Eurotiomycetes</taxon>
        <taxon>Eurotiomycetidae</taxon>
        <taxon>Eurotiales</taxon>
        <taxon>Aspergillaceae</taxon>
        <taxon>Aspergillus</taxon>
        <taxon>Aspergillus subgen. Circumdati</taxon>
    </lineage>
</organism>
<reference evidence="1" key="1">
    <citation type="submission" date="2018-02" db="EMBL/GenBank/DDBJ databases">
        <title>The genomes of Aspergillus section Nigri reveals drivers in fungal speciation.</title>
        <authorList>
            <consortium name="DOE Joint Genome Institute"/>
            <person name="Vesth T.C."/>
            <person name="Nybo J."/>
            <person name="Theobald S."/>
            <person name="Brandl J."/>
            <person name="Frisvad J.C."/>
            <person name="Nielsen K.F."/>
            <person name="Lyhne E.K."/>
            <person name="Kogle M.E."/>
            <person name="Kuo A."/>
            <person name="Riley R."/>
            <person name="Clum A."/>
            <person name="Nolan M."/>
            <person name="Lipzen A."/>
            <person name="Salamov A."/>
            <person name="Henrissat B."/>
            <person name="Wiebenga A."/>
            <person name="De vries R.P."/>
            <person name="Grigoriev I.V."/>
            <person name="Mortensen U.H."/>
            <person name="Andersen M.R."/>
            <person name="Baker S.E."/>
        </authorList>
    </citation>
    <scope>NUCLEOTIDE SEQUENCE</scope>
    <source>
        <strain evidence="1">CBS 621.78</strain>
    </source>
</reference>
<sequence length="174" mass="19556">MGYLSWHLCRKYPAPMSDTRFRGVIYPQTKELRVDLKWDASACSRLQDLMNIELQICKPSTSAFVMNRHSGMTSSGHLYFLLPAPLRIPFMIGRGMLTSRPRLSDLWSISLCKTRKESFTDLRHFARTRALSALEPIFAPALINLLAENLLLLPTGMGDSSVALSTSALIVEKP</sequence>
<name>A0ACD1FSA4_9EURO</name>
<gene>
    <name evidence="1" type="ORF">BO95DRAFT_488948</name>
</gene>
<dbReference type="EMBL" id="KZ825427">
    <property type="protein sequence ID" value="RAH39863.1"/>
    <property type="molecule type" value="Genomic_DNA"/>
</dbReference>
<protein>
    <submittedName>
        <fullName evidence="1">Uncharacterized protein</fullName>
    </submittedName>
</protein>
<evidence type="ECO:0000313" key="2">
    <source>
        <dbReference type="Proteomes" id="UP000249057"/>
    </source>
</evidence>
<dbReference type="Proteomes" id="UP000249057">
    <property type="component" value="Unassembled WGS sequence"/>
</dbReference>
<proteinExistence type="predicted"/>
<accession>A0ACD1FSA4</accession>